<sequence length="87" mass="9805">MLSVVVLMMMSIILILFAFFDDQERASNSLAYGKQLLTSAARSTFGGGPDEWVRVYYSQHGPERSLLLSKLDGNKYDRLYNALVPEV</sequence>
<accession>A0A3P8C461</accession>
<feature type="chain" id="PRO_5044552115" evidence="1">
    <location>
        <begin position="19"/>
        <end position="87"/>
    </location>
</feature>
<feature type="signal peptide" evidence="1">
    <location>
        <begin position="1"/>
        <end position="18"/>
    </location>
</feature>
<evidence type="ECO:0000313" key="3">
    <source>
        <dbReference type="Proteomes" id="UP000050761"/>
    </source>
</evidence>
<gene>
    <name evidence="2" type="ORF">HPBE_LOCUS22573</name>
</gene>
<dbReference type="Proteomes" id="UP000050761">
    <property type="component" value="Unassembled WGS sequence"/>
</dbReference>
<reference evidence="4" key="2">
    <citation type="submission" date="2019-09" db="UniProtKB">
        <authorList>
            <consortium name="WormBaseParasite"/>
        </authorList>
    </citation>
    <scope>IDENTIFICATION</scope>
</reference>
<evidence type="ECO:0000256" key="1">
    <source>
        <dbReference type="SAM" id="SignalP"/>
    </source>
</evidence>
<name>A0A183GIU5_HELPZ</name>
<evidence type="ECO:0000313" key="4">
    <source>
        <dbReference type="WBParaSite" id="HPBE_0002257401-mRNA-1"/>
    </source>
</evidence>
<dbReference type="EMBL" id="UZAH01034132">
    <property type="protein sequence ID" value="VDP33452.1"/>
    <property type="molecule type" value="Genomic_DNA"/>
</dbReference>
<accession>A0A183GIU5</accession>
<reference evidence="2 3" key="1">
    <citation type="submission" date="2018-11" db="EMBL/GenBank/DDBJ databases">
        <authorList>
            <consortium name="Pathogen Informatics"/>
        </authorList>
    </citation>
    <scope>NUCLEOTIDE SEQUENCE [LARGE SCALE GENOMIC DNA]</scope>
</reference>
<keyword evidence="3" id="KW-1185">Reference proteome</keyword>
<evidence type="ECO:0000313" key="2">
    <source>
        <dbReference type="EMBL" id="VDP33452.1"/>
    </source>
</evidence>
<organism evidence="3 4">
    <name type="scientific">Heligmosomoides polygyrus</name>
    <name type="common">Parasitic roundworm</name>
    <dbReference type="NCBI Taxonomy" id="6339"/>
    <lineage>
        <taxon>Eukaryota</taxon>
        <taxon>Metazoa</taxon>
        <taxon>Ecdysozoa</taxon>
        <taxon>Nematoda</taxon>
        <taxon>Chromadorea</taxon>
        <taxon>Rhabditida</taxon>
        <taxon>Rhabditina</taxon>
        <taxon>Rhabditomorpha</taxon>
        <taxon>Strongyloidea</taxon>
        <taxon>Heligmosomidae</taxon>
        <taxon>Heligmosomoides</taxon>
    </lineage>
</organism>
<proteinExistence type="predicted"/>
<keyword evidence="1" id="KW-0732">Signal</keyword>
<dbReference type="WBParaSite" id="HPBE_0002257401-mRNA-1">
    <property type="protein sequence ID" value="HPBE_0002257401-mRNA-1"/>
    <property type="gene ID" value="HPBE_0002257401"/>
</dbReference>
<dbReference type="AlphaFoldDB" id="A0A183GIU5"/>
<protein>
    <submittedName>
        <fullName evidence="4">T2SSG domain-containing protein</fullName>
    </submittedName>
</protein>